<dbReference type="InterPro" id="IPR029058">
    <property type="entry name" value="AB_hydrolase_fold"/>
</dbReference>
<dbReference type="GO" id="GO:0016787">
    <property type="term" value="F:hydrolase activity"/>
    <property type="evidence" value="ECO:0007669"/>
    <property type="project" value="UniProtKB-KW"/>
</dbReference>
<evidence type="ECO:0000313" key="5">
    <source>
        <dbReference type="EMBL" id="QFQ02736.1"/>
    </source>
</evidence>
<dbReference type="Proteomes" id="UP000326711">
    <property type="component" value="Chromosome"/>
</dbReference>
<evidence type="ECO:0000256" key="2">
    <source>
        <dbReference type="ARBA" id="ARBA00022801"/>
    </source>
</evidence>
<evidence type="ECO:0000256" key="1">
    <source>
        <dbReference type="ARBA" id="ARBA00005964"/>
    </source>
</evidence>
<evidence type="ECO:0000313" key="6">
    <source>
        <dbReference type="Proteomes" id="UP000326711"/>
    </source>
</evidence>
<dbReference type="InterPro" id="IPR050309">
    <property type="entry name" value="Type-B_Carboxylest/Lipase"/>
</dbReference>
<keyword evidence="6" id="KW-1185">Reference proteome</keyword>
<organism evidence="5 6">
    <name type="scientific">Corynebacterium urogenitale</name>
    <dbReference type="NCBI Taxonomy" id="2487892"/>
    <lineage>
        <taxon>Bacteria</taxon>
        <taxon>Bacillati</taxon>
        <taxon>Actinomycetota</taxon>
        <taxon>Actinomycetes</taxon>
        <taxon>Mycobacteriales</taxon>
        <taxon>Corynebacteriaceae</taxon>
        <taxon>Corynebacterium</taxon>
    </lineage>
</organism>
<dbReference type="SUPFAM" id="SSF53474">
    <property type="entry name" value="alpha/beta-Hydrolases"/>
    <property type="match status" value="1"/>
</dbReference>
<evidence type="ECO:0000256" key="3">
    <source>
        <dbReference type="RuleBase" id="RU361235"/>
    </source>
</evidence>
<dbReference type="KEGG" id="cuo:CUROG_06905"/>
<feature type="domain" description="Carboxylesterase type B" evidence="4">
    <location>
        <begin position="16"/>
        <end position="457"/>
    </location>
</feature>
<dbReference type="Gene3D" id="3.40.50.1820">
    <property type="entry name" value="alpha/beta hydrolase"/>
    <property type="match status" value="1"/>
</dbReference>
<keyword evidence="2 3" id="KW-0378">Hydrolase</keyword>
<sequence>MNPHSGEDVEGTIDAHIDGGVVRGIVTEGVRTWRGVPYGVAERWKAPQPVEWEGVWPAGDYGKVAPQTTYTWRDNVVGDEDCLNLDIVRPDTDEQLPVVVYLHGGGFFAGASHTAVLRGFSFAKNLNAVYVALNFRLGVFGYLNMSSLGISGSEEFEANPALCDQLLALRWVQKNIAQFGGDPGRVTLMGESAGGSAAAALMASPRAHGLFHRVILQSAPVLVVHGPQHSRMWSRKLVQYAGLTPRTVKIEELRALPTGELVRAGQQMMWHGRGFWELNSCFGNAVDGRTLPVHPLSVFESGAQSKVPLLIGTNNDELSAAQVLFFSKSRRADAARKLLQAHDPDLAESVEKVYGDLGDRGAFAQLLADAVFWAQSVRLAELHSGEGEPVWMYRFDYAPAVLRRLGIGAMHSMELAALFGDAQASKARLLLGPEMDSVTEEMQQAWARFVWGGSPGWENYRAPSRSTRVISMDSSTVNDPRREYRETWESFRMHGWIGEPGGIPMPRPGR</sequence>
<protein>
    <recommendedName>
        <fullName evidence="3">Carboxylic ester hydrolase</fullName>
        <ecNumber evidence="3">3.1.1.-</ecNumber>
    </recommendedName>
</protein>
<name>A0A5J6Z724_9CORY</name>
<proteinExistence type="inferred from homology"/>
<dbReference type="PANTHER" id="PTHR11559">
    <property type="entry name" value="CARBOXYLESTERASE"/>
    <property type="match status" value="1"/>
</dbReference>
<dbReference type="EMBL" id="CP045032">
    <property type="protein sequence ID" value="QFQ02736.1"/>
    <property type="molecule type" value="Genomic_DNA"/>
</dbReference>
<dbReference type="InterPro" id="IPR002018">
    <property type="entry name" value="CarbesteraseB"/>
</dbReference>
<dbReference type="EC" id="3.1.1.-" evidence="3"/>
<gene>
    <name evidence="5" type="primary">pnbA3</name>
    <name evidence="5" type="ORF">CUROG_06905</name>
</gene>
<dbReference type="PROSITE" id="PS00122">
    <property type="entry name" value="CARBOXYLESTERASE_B_1"/>
    <property type="match status" value="1"/>
</dbReference>
<evidence type="ECO:0000259" key="4">
    <source>
        <dbReference type="Pfam" id="PF00135"/>
    </source>
</evidence>
<dbReference type="AlphaFoldDB" id="A0A5J6Z724"/>
<reference evidence="6" key="1">
    <citation type="submission" date="2019-10" db="EMBL/GenBank/DDBJ databases">
        <title>Complete genome sequence of Corynebacterium urogenitalis DSM 108747, isolated from the genital tract of a cow.</title>
        <authorList>
            <person name="Ruckert C."/>
            <person name="Ballas P."/>
            <person name="Wagener K."/>
            <person name="Drillich M."/>
            <person name="Kaempfer P."/>
            <person name="Busse H.-J."/>
            <person name="Ehling-Schulz M."/>
        </authorList>
    </citation>
    <scope>NUCLEOTIDE SEQUENCE [LARGE SCALE GENOMIC DNA]</scope>
    <source>
        <strain evidence="6">LMM 1652</strain>
    </source>
</reference>
<dbReference type="Pfam" id="PF00135">
    <property type="entry name" value="COesterase"/>
    <property type="match status" value="1"/>
</dbReference>
<dbReference type="RefSeq" id="WP_151903064.1">
    <property type="nucleotide sequence ID" value="NZ_CP045032.1"/>
</dbReference>
<accession>A0A5J6Z724</accession>
<comment type="similarity">
    <text evidence="1 3">Belongs to the type-B carboxylesterase/lipase family.</text>
</comment>
<dbReference type="OrthoDB" id="3199405at2"/>
<dbReference type="InterPro" id="IPR019826">
    <property type="entry name" value="Carboxylesterase_B_AS"/>
</dbReference>